<dbReference type="SMART" id="SM00342">
    <property type="entry name" value="HTH_ARAC"/>
    <property type="match status" value="1"/>
</dbReference>
<dbReference type="PANTHER" id="PTHR46796">
    <property type="entry name" value="HTH-TYPE TRANSCRIPTIONAL ACTIVATOR RHAS-RELATED"/>
    <property type="match status" value="1"/>
</dbReference>
<dbReference type="InterPro" id="IPR050204">
    <property type="entry name" value="AraC_XylS_family_regulators"/>
</dbReference>
<evidence type="ECO:0000256" key="2">
    <source>
        <dbReference type="ARBA" id="ARBA00023125"/>
    </source>
</evidence>
<keyword evidence="3" id="KW-0804">Transcription</keyword>
<accession>A0ABV6J6I9</accession>
<sequence length="267" mass="30967">MFTEGFARLSHHVYWHRKTQFALDRDSSALWTLFAVVEGRFAYGIDRFEGDAGFGDLVLCPPGTWFYRKVLEPLTFHFFQFRWDSNSPALEGEAPLWIGKRQLADTKRLSSDFAYLQRLPASGRNEESIRAYKQHLLNDLWRMAGIEKEEIRPEIAVHHSTDPRIQQAREFLLVNAYTRVNMSGLAATIGLSPVQLTRGFRSAYSMTPSEFLTARRLERAERLLVETSFSIDRIAQLCGYENGFYLSRLFSRIRGVSPSAYRRFHRI</sequence>
<dbReference type="InterPro" id="IPR009057">
    <property type="entry name" value="Homeodomain-like_sf"/>
</dbReference>
<evidence type="ECO:0000256" key="3">
    <source>
        <dbReference type="ARBA" id="ARBA00023163"/>
    </source>
</evidence>
<evidence type="ECO:0000259" key="4">
    <source>
        <dbReference type="PROSITE" id="PS01124"/>
    </source>
</evidence>
<comment type="caution">
    <text evidence="5">The sequence shown here is derived from an EMBL/GenBank/DDBJ whole genome shotgun (WGS) entry which is preliminary data.</text>
</comment>
<protein>
    <submittedName>
        <fullName evidence="5">Helix-turn-helix domain-containing protein</fullName>
    </submittedName>
</protein>
<dbReference type="PROSITE" id="PS00041">
    <property type="entry name" value="HTH_ARAC_FAMILY_1"/>
    <property type="match status" value="1"/>
</dbReference>
<keyword evidence="1" id="KW-0805">Transcription regulation</keyword>
<dbReference type="InterPro" id="IPR018062">
    <property type="entry name" value="HTH_AraC-typ_CS"/>
</dbReference>
<proteinExistence type="predicted"/>
<evidence type="ECO:0000256" key="1">
    <source>
        <dbReference type="ARBA" id="ARBA00023015"/>
    </source>
</evidence>
<dbReference type="PROSITE" id="PS01124">
    <property type="entry name" value="HTH_ARAC_FAMILY_2"/>
    <property type="match status" value="1"/>
</dbReference>
<evidence type="ECO:0000313" key="6">
    <source>
        <dbReference type="Proteomes" id="UP001589818"/>
    </source>
</evidence>
<keyword evidence="2" id="KW-0238">DNA-binding</keyword>
<keyword evidence="6" id="KW-1185">Reference proteome</keyword>
<dbReference type="SUPFAM" id="SSF46689">
    <property type="entry name" value="Homeodomain-like"/>
    <property type="match status" value="2"/>
</dbReference>
<dbReference type="InterPro" id="IPR018060">
    <property type="entry name" value="HTH_AraC"/>
</dbReference>
<gene>
    <name evidence="5" type="ORF">ACFFJ8_08915</name>
</gene>
<dbReference type="EMBL" id="JBHLVF010000011">
    <property type="protein sequence ID" value="MFC0391494.1"/>
    <property type="molecule type" value="Genomic_DNA"/>
</dbReference>
<dbReference type="Gene3D" id="1.10.10.60">
    <property type="entry name" value="Homeodomain-like"/>
    <property type="match status" value="2"/>
</dbReference>
<evidence type="ECO:0000313" key="5">
    <source>
        <dbReference type="EMBL" id="MFC0391494.1"/>
    </source>
</evidence>
<dbReference type="Pfam" id="PF12833">
    <property type="entry name" value="HTH_18"/>
    <property type="match status" value="1"/>
</dbReference>
<organism evidence="5 6">
    <name type="scientific">Paenibacillus mendelii</name>
    <dbReference type="NCBI Taxonomy" id="206163"/>
    <lineage>
        <taxon>Bacteria</taxon>
        <taxon>Bacillati</taxon>
        <taxon>Bacillota</taxon>
        <taxon>Bacilli</taxon>
        <taxon>Bacillales</taxon>
        <taxon>Paenibacillaceae</taxon>
        <taxon>Paenibacillus</taxon>
    </lineage>
</organism>
<reference evidence="5 6" key="1">
    <citation type="submission" date="2024-09" db="EMBL/GenBank/DDBJ databases">
        <authorList>
            <person name="Sun Q."/>
            <person name="Mori K."/>
        </authorList>
    </citation>
    <scope>NUCLEOTIDE SEQUENCE [LARGE SCALE GENOMIC DNA]</scope>
    <source>
        <strain evidence="5 6">CCM 4839</strain>
    </source>
</reference>
<dbReference type="Proteomes" id="UP001589818">
    <property type="component" value="Unassembled WGS sequence"/>
</dbReference>
<name>A0ABV6J6I9_9BACL</name>
<feature type="domain" description="HTH araC/xylS-type" evidence="4">
    <location>
        <begin position="166"/>
        <end position="264"/>
    </location>
</feature>
<dbReference type="RefSeq" id="WP_204819845.1">
    <property type="nucleotide sequence ID" value="NZ_JANHOF010000006.1"/>
</dbReference>